<dbReference type="Pfam" id="PF02653">
    <property type="entry name" value="BPD_transp_2"/>
    <property type="match status" value="1"/>
</dbReference>
<sequence length="320" mass="34786">MMKKIEQFGYPLFFLLMLSLPALLDSRWLAVATTFVVFSIVALSMDIILGKAGMFNMGQALFFGMGAYISAILNAHFGWPMLATVPAAIIIPAIFGVILAGPIVHLRGDYLLVASIGFNIVFIQVVQNDLGGVTGGPNGIFGLDMINLPGFMDSPQLGAFYAALIALFLTFLLMYNLAKSKAGRALHYLREDELAASCVGINTRVYKIFAFAVGAGIAGMAGTFYANQYSAVSPEAFNFLQSVLFFSIVIVGGSSIPGILLGVFVMFVLPEIFRDFATWRYFIFGLAMIVTMIIRPRGICPAKFGKIPKRLIKEGSYDIE</sequence>
<feature type="transmembrane region" description="Helical" evidence="6">
    <location>
        <begin position="158"/>
        <end position="178"/>
    </location>
</feature>
<keyword evidence="3 6" id="KW-0812">Transmembrane</keyword>
<feature type="transmembrane region" description="Helical" evidence="6">
    <location>
        <begin position="205"/>
        <end position="225"/>
    </location>
</feature>
<feature type="transmembrane region" description="Helical" evidence="6">
    <location>
        <begin position="30"/>
        <end position="49"/>
    </location>
</feature>
<organism evidence="7 8">
    <name type="scientific">Desulfotalea psychrophila (strain LSv54 / DSM 12343)</name>
    <dbReference type="NCBI Taxonomy" id="177439"/>
    <lineage>
        <taxon>Bacteria</taxon>
        <taxon>Pseudomonadati</taxon>
        <taxon>Thermodesulfobacteriota</taxon>
        <taxon>Desulfobulbia</taxon>
        <taxon>Desulfobulbales</taxon>
        <taxon>Desulfocapsaceae</taxon>
        <taxon>Desulfotalea</taxon>
    </lineage>
</organism>
<dbReference type="CDD" id="cd06581">
    <property type="entry name" value="TM_PBP1_LivM_like"/>
    <property type="match status" value="1"/>
</dbReference>
<accession>Q6AKA9</accession>
<keyword evidence="4 6" id="KW-1133">Transmembrane helix</keyword>
<dbReference type="InterPro" id="IPR043428">
    <property type="entry name" value="LivM-like"/>
</dbReference>
<feature type="transmembrane region" description="Helical" evidence="6">
    <location>
        <begin position="85"/>
        <end position="103"/>
    </location>
</feature>
<feature type="transmembrane region" description="Helical" evidence="6">
    <location>
        <begin position="281"/>
        <end position="299"/>
    </location>
</feature>
<evidence type="ECO:0000256" key="5">
    <source>
        <dbReference type="ARBA" id="ARBA00023136"/>
    </source>
</evidence>
<evidence type="ECO:0000256" key="2">
    <source>
        <dbReference type="ARBA" id="ARBA00022475"/>
    </source>
</evidence>
<keyword evidence="5 6" id="KW-0472">Membrane</keyword>
<dbReference type="eggNOG" id="COG4177">
    <property type="taxonomic scope" value="Bacteria"/>
</dbReference>
<evidence type="ECO:0000256" key="1">
    <source>
        <dbReference type="ARBA" id="ARBA00004651"/>
    </source>
</evidence>
<evidence type="ECO:0000313" key="7">
    <source>
        <dbReference type="EMBL" id="CAG37217.1"/>
    </source>
</evidence>
<dbReference type="Proteomes" id="UP000000602">
    <property type="component" value="Chromosome"/>
</dbReference>
<keyword evidence="2" id="KW-1003">Cell membrane</keyword>
<dbReference type="GO" id="GO:0015658">
    <property type="term" value="F:branched-chain amino acid transmembrane transporter activity"/>
    <property type="evidence" value="ECO:0007669"/>
    <property type="project" value="InterPro"/>
</dbReference>
<comment type="subcellular location">
    <subcellularLocation>
        <location evidence="1">Cell membrane</location>
        <topology evidence="1">Multi-pass membrane protein</topology>
    </subcellularLocation>
</comment>
<keyword evidence="8" id="KW-1185">Reference proteome</keyword>
<dbReference type="STRING" id="177439.DP2488"/>
<feature type="transmembrane region" description="Helical" evidence="6">
    <location>
        <begin position="245"/>
        <end position="269"/>
    </location>
</feature>
<name>Q6AKA9_DESPS</name>
<feature type="transmembrane region" description="Helical" evidence="6">
    <location>
        <begin position="61"/>
        <end position="79"/>
    </location>
</feature>
<evidence type="ECO:0000256" key="6">
    <source>
        <dbReference type="SAM" id="Phobius"/>
    </source>
</evidence>
<dbReference type="InterPro" id="IPR001851">
    <property type="entry name" value="ABC_transp_permease"/>
</dbReference>
<dbReference type="AlphaFoldDB" id="Q6AKA9"/>
<dbReference type="KEGG" id="dps:DP2488"/>
<dbReference type="PANTHER" id="PTHR30482:SF10">
    <property type="entry name" value="HIGH-AFFINITY BRANCHED-CHAIN AMINO ACID TRANSPORT PROTEIN BRAE"/>
    <property type="match status" value="1"/>
</dbReference>
<feature type="transmembrane region" description="Helical" evidence="6">
    <location>
        <begin position="7"/>
        <end position="24"/>
    </location>
</feature>
<feature type="transmembrane region" description="Helical" evidence="6">
    <location>
        <begin position="110"/>
        <end position="127"/>
    </location>
</feature>
<dbReference type="RefSeq" id="WP_011189729.1">
    <property type="nucleotide sequence ID" value="NC_006138.1"/>
</dbReference>
<dbReference type="EMBL" id="CR522870">
    <property type="protein sequence ID" value="CAG37217.1"/>
    <property type="molecule type" value="Genomic_DNA"/>
</dbReference>
<dbReference type="PANTHER" id="PTHR30482">
    <property type="entry name" value="HIGH-AFFINITY BRANCHED-CHAIN AMINO ACID TRANSPORT SYSTEM PERMEASE"/>
    <property type="match status" value="1"/>
</dbReference>
<gene>
    <name evidence="7" type="ordered locus">DP2488</name>
</gene>
<dbReference type="GO" id="GO:0005886">
    <property type="term" value="C:plasma membrane"/>
    <property type="evidence" value="ECO:0007669"/>
    <property type="project" value="UniProtKB-SubCell"/>
</dbReference>
<evidence type="ECO:0000256" key="4">
    <source>
        <dbReference type="ARBA" id="ARBA00022989"/>
    </source>
</evidence>
<reference evidence="8" key="1">
    <citation type="journal article" date="2004" name="Environ. Microbiol.">
        <title>The genome of Desulfotalea psychrophila, a sulfate-reducing bacterium from permanently cold Arctic sediments.</title>
        <authorList>
            <person name="Rabus R."/>
            <person name="Ruepp A."/>
            <person name="Frickey T."/>
            <person name="Rattei T."/>
            <person name="Fartmann B."/>
            <person name="Stark M."/>
            <person name="Bauer M."/>
            <person name="Zibat A."/>
            <person name="Lombardot T."/>
            <person name="Becker I."/>
            <person name="Amann J."/>
            <person name="Gellner K."/>
            <person name="Teeling H."/>
            <person name="Leuschner W.D."/>
            <person name="Gloeckner F.-O."/>
            <person name="Lupas A.N."/>
            <person name="Amann R."/>
            <person name="Klenk H.-P."/>
        </authorList>
    </citation>
    <scope>NUCLEOTIDE SEQUENCE [LARGE SCALE GENOMIC DNA]</scope>
    <source>
        <strain evidence="8">DSM 12343 / LSv54</strain>
    </source>
</reference>
<evidence type="ECO:0000313" key="8">
    <source>
        <dbReference type="Proteomes" id="UP000000602"/>
    </source>
</evidence>
<dbReference type="HOGENOM" id="CLU_031365_1_1_7"/>
<protein>
    <submittedName>
        <fullName evidence="7">Probable high-affinity branched-chain amino acid ABC transporter, permease protein</fullName>
    </submittedName>
</protein>
<proteinExistence type="predicted"/>
<evidence type="ECO:0000256" key="3">
    <source>
        <dbReference type="ARBA" id="ARBA00022692"/>
    </source>
</evidence>